<protein>
    <submittedName>
        <fullName evidence="1">Uncharacterized protein</fullName>
    </submittedName>
</protein>
<dbReference type="InParanoid" id="A0A482XSU3"/>
<gene>
    <name evidence="1" type="ORF">LSTR_LSTR008358</name>
</gene>
<proteinExistence type="predicted"/>
<accession>A0A482XSU3</accession>
<dbReference type="EMBL" id="QKKF02000377">
    <property type="protein sequence ID" value="RZF49072.1"/>
    <property type="molecule type" value="Genomic_DNA"/>
</dbReference>
<name>A0A482XSU3_LAOST</name>
<sequence>MIGKADVYAYVVKRVLYSEKGDPFTKEISFQVVQQLFSEIIHSKRGSVKWSRVACKTKRAAAAVSAAEGGRAACQITEVSLRVMDGGSGVEIPLAKGQRTRTLPLQQRAPTHHRHLPDKDKRSFPFQSPPRWYLEHFNRNRNDVGFFSGFLLTKSQAGAHTTVLEPHGAPTATGRPVFSPQPEMTRRAALLLFAPNHSPVSLSDMWQPKTVRHVFPTDCCLVQ</sequence>
<dbReference type="AlphaFoldDB" id="A0A482XSU3"/>
<evidence type="ECO:0000313" key="2">
    <source>
        <dbReference type="Proteomes" id="UP000291343"/>
    </source>
</evidence>
<comment type="caution">
    <text evidence="1">The sequence shown here is derived from an EMBL/GenBank/DDBJ whole genome shotgun (WGS) entry which is preliminary data.</text>
</comment>
<reference evidence="1 2" key="1">
    <citation type="journal article" date="2017" name="Gigascience">
        <title>Genome sequence of the small brown planthopper, Laodelphax striatellus.</title>
        <authorList>
            <person name="Zhu J."/>
            <person name="Jiang F."/>
            <person name="Wang X."/>
            <person name="Yang P."/>
            <person name="Bao Y."/>
            <person name="Zhao W."/>
            <person name="Wang W."/>
            <person name="Lu H."/>
            <person name="Wang Q."/>
            <person name="Cui N."/>
            <person name="Li J."/>
            <person name="Chen X."/>
            <person name="Luo L."/>
            <person name="Yu J."/>
            <person name="Kang L."/>
            <person name="Cui F."/>
        </authorList>
    </citation>
    <scope>NUCLEOTIDE SEQUENCE [LARGE SCALE GENOMIC DNA]</scope>
    <source>
        <strain evidence="1">Lst14</strain>
    </source>
</reference>
<evidence type="ECO:0000313" key="1">
    <source>
        <dbReference type="EMBL" id="RZF49072.1"/>
    </source>
</evidence>
<dbReference type="Proteomes" id="UP000291343">
    <property type="component" value="Unassembled WGS sequence"/>
</dbReference>
<organism evidence="1 2">
    <name type="scientific">Laodelphax striatellus</name>
    <name type="common">Small brown planthopper</name>
    <name type="synonym">Delphax striatella</name>
    <dbReference type="NCBI Taxonomy" id="195883"/>
    <lineage>
        <taxon>Eukaryota</taxon>
        <taxon>Metazoa</taxon>
        <taxon>Ecdysozoa</taxon>
        <taxon>Arthropoda</taxon>
        <taxon>Hexapoda</taxon>
        <taxon>Insecta</taxon>
        <taxon>Pterygota</taxon>
        <taxon>Neoptera</taxon>
        <taxon>Paraneoptera</taxon>
        <taxon>Hemiptera</taxon>
        <taxon>Auchenorrhyncha</taxon>
        <taxon>Fulgoroidea</taxon>
        <taxon>Delphacidae</taxon>
        <taxon>Criomorphinae</taxon>
        <taxon>Laodelphax</taxon>
    </lineage>
</organism>
<keyword evidence="2" id="KW-1185">Reference proteome</keyword>